<dbReference type="EMBL" id="JARGYT010000055">
    <property type="protein sequence ID" value="MDZ5762500.1"/>
    <property type="molecule type" value="Genomic_DNA"/>
</dbReference>
<evidence type="ECO:0000256" key="7">
    <source>
        <dbReference type="ARBA" id="ARBA00023237"/>
    </source>
</evidence>
<protein>
    <submittedName>
        <fullName evidence="9">TolC family outer membrane protein</fullName>
    </submittedName>
</protein>
<keyword evidence="5" id="KW-0812">Transmembrane</keyword>
<gene>
    <name evidence="9" type="ORF">Cyrtocomes_00887</name>
</gene>
<keyword evidence="3" id="KW-0813">Transport</keyword>
<keyword evidence="7" id="KW-0998">Cell outer membrane</keyword>
<evidence type="ECO:0000256" key="6">
    <source>
        <dbReference type="ARBA" id="ARBA00023136"/>
    </source>
</evidence>
<dbReference type="SUPFAM" id="SSF56954">
    <property type="entry name" value="Outer membrane efflux proteins (OEP)"/>
    <property type="match status" value="1"/>
</dbReference>
<keyword evidence="8" id="KW-0175">Coiled coil</keyword>
<dbReference type="PANTHER" id="PTHR30026:SF20">
    <property type="entry name" value="OUTER MEMBRANE PROTEIN TOLC"/>
    <property type="match status" value="1"/>
</dbReference>
<evidence type="ECO:0000256" key="1">
    <source>
        <dbReference type="ARBA" id="ARBA00004442"/>
    </source>
</evidence>
<feature type="coiled-coil region" evidence="8">
    <location>
        <begin position="185"/>
        <end position="212"/>
    </location>
</feature>
<comment type="caution">
    <text evidence="9">The sequence shown here is derived from an EMBL/GenBank/DDBJ whole genome shotgun (WGS) entry which is preliminary data.</text>
</comment>
<comment type="similarity">
    <text evidence="2">Belongs to the outer membrane factor (OMF) (TC 1.B.17) family.</text>
</comment>
<evidence type="ECO:0000256" key="5">
    <source>
        <dbReference type="ARBA" id="ARBA00022692"/>
    </source>
</evidence>
<evidence type="ECO:0000313" key="10">
    <source>
        <dbReference type="Proteomes" id="UP001293791"/>
    </source>
</evidence>
<dbReference type="RefSeq" id="WP_322497964.1">
    <property type="nucleotide sequence ID" value="NZ_JARGYT010000055.1"/>
</dbReference>
<keyword evidence="6" id="KW-0472">Membrane</keyword>
<organism evidence="9 10">
    <name type="scientific">Candidatus Cyrtobacter comes</name>
    <dbReference type="NCBI Taxonomy" id="675776"/>
    <lineage>
        <taxon>Bacteria</taxon>
        <taxon>Pseudomonadati</taxon>
        <taxon>Pseudomonadota</taxon>
        <taxon>Alphaproteobacteria</taxon>
        <taxon>Rickettsiales</taxon>
        <taxon>Candidatus Midichloriaceae</taxon>
        <taxon>Candidatus Cyrtobacter</taxon>
    </lineage>
</organism>
<evidence type="ECO:0000256" key="4">
    <source>
        <dbReference type="ARBA" id="ARBA00022452"/>
    </source>
</evidence>
<comment type="subcellular location">
    <subcellularLocation>
        <location evidence="1">Cell outer membrane</location>
    </subcellularLocation>
</comment>
<name>A0ABU5L9B4_9RICK</name>
<dbReference type="PANTHER" id="PTHR30026">
    <property type="entry name" value="OUTER MEMBRANE PROTEIN TOLC"/>
    <property type="match status" value="1"/>
</dbReference>
<dbReference type="Gene3D" id="1.20.1600.10">
    <property type="entry name" value="Outer membrane efflux proteins (OEP)"/>
    <property type="match status" value="1"/>
</dbReference>
<dbReference type="InterPro" id="IPR051906">
    <property type="entry name" value="TolC-like"/>
</dbReference>
<accession>A0ABU5L9B4</accession>
<evidence type="ECO:0000256" key="8">
    <source>
        <dbReference type="SAM" id="Coils"/>
    </source>
</evidence>
<keyword evidence="10" id="KW-1185">Reference proteome</keyword>
<sequence>MLKRGLWFVCLFCYAYNSFAFQKERIEVNTLGKAIEFAKINNAQINLEKEKLSESKIRKKEAITAFFIPEVSLSYSLSSAQNSNNVIDYSPDFDGTVGIRTGIELFSGFQDISYIANRNKLDQAAKSDFRNKENEELLKVIESYYNLIAAREAHSINLKSLEISKKLLEQAHLRFKAGELTRPELSLAKYRLAEQEALLKSAEAELIAEEENFFYLTGGAYASEKLEQIKPNFVIPSSQDEFVSLALSLNPYIHSSQKNMEAAKLAKNVALSEFSPKVKLDFESRTRTQSEKTPPFPFPSDNRDYKNSVSLSVTIPLMNRGKSLYNVMNSNVIESKARIMVKDANDKVENIAISTWNIYHSSILEVKAREQAVAAALDRFEGNQQGYKAGAVTTSDMLDAERELSKQEISYAKSYSKMLSSMYRLKYVIGDLSSLNF</sequence>
<dbReference type="Pfam" id="PF02321">
    <property type="entry name" value="OEP"/>
    <property type="match status" value="2"/>
</dbReference>
<reference evidence="9 10" key="1">
    <citation type="submission" date="2023-02" db="EMBL/GenBank/DDBJ databases">
        <title>Host association and intracellularity evolved multiple times independently in the Rickettsiales.</title>
        <authorList>
            <person name="Castelli M."/>
            <person name="Nardi T."/>
            <person name="Gammuto L."/>
            <person name="Bellinzona G."/>
            <person name="Sabaneyeva E."/>
            <person name="Potekhin A."/>
            <person name="Serra V."/>
            <person name="Petroni G."/>
            <person name="Sassera D."/>
        </authorList>
    </citation>
    <scope>NUCLEOTIDE SEQUENCE [LARGE SCALE GENOMIC DNA]</scope>
    <source>
        <strain evidence="9 10">BOD18</strain>
    </source>
</reference>
<proteinExistence type="inferred from homology"/>
<dbReference type="Proteomes" id="UP001293791">
    <property type="component" value="Unassembled WGS sequence"/>
</dbReference>
<evidence type="ECO:0000256" key="3">
    <source>
        <dbReference type="ARBA" id="ARBA00022448"/>
    </source>
</evidence>
<evidence type="ECO:0000256" key="2">
    <source>
        <dbReference type="ARBA" id="ARBA00007613"/>
    </source>
</evidence>
<evidence type="ECO:0000313" key="9">
    <source>
        <dbReference type="EMBL" id="MDZ5762500.1"/>
    </source>
</evidence>
<dbReference type="InterPro" id="IPR003423">
    <property type="entry name" value="OMP_efflux"/>
</dbReference>
<keyword evidence="4" id="KW-1134">Transmembrane beta strand</keyword>